<evidence type="ECO:0000256" key="5">
    <source>
        <dbReference type="ARBA" id="ARBA00022723"/>
    </source>
</evidence>
<dbReference type="SUPFAM" id="SSF81653">
    <property type="entry name" value="Calcium ATPase, transduction domain A"/>
    <property type="match status" value="1"/>
</dbReference>
<evidence type="ECO:0000256" key="8">
    <source>
        <dbReference type="ARBA" id="ARBA00023136"/>
    </source>
</evidence>
<dbReference type="RefSeq" id="WP_204664272.1">
    <property type="nucleotide sequence ID" value="NZ_JAFBDT010000013.1"/>
</dbReference>
<dbReference type="NCBIfam" id="TIGR01511">
    <property type="entry name" value="ATPase-IB1_Cu"/>
    <property type="match status" value="1"/>
</dbReference>
<comment type="catalytic activity">
    <reaction evidence="10">
        <text>Cd(2+)(in) + ATP + H2O = Cd(2+)(out) + ADP + phosphate + H(+)</text>
        <dbReference type="Rhea" id="RHEA:12132"/>
        <dbReference type="ChEBI" id="CHEBI:15377"/>
        <dbReference type="ChEBI" id="CHEBI:15378"/>
        <dbReference type="ChEBI" id="CHEBI:30616"/>
        <dbReference type="ChEBI" id="CHEBI:43474"/>
        <dbReference type="ChEBI" id="CHEBI:48775"/>
        <dbReference type="ChEBI" id="CHEBI:456216"/>
        <dbReference type="EC" id="7.2.2.21"/>
    </reaction>
</comment>
<accession>A0ABS2MRX0</accession>
<feature type="transmembrane region" description="Helical" evidence="11">
    <location>
        <begin position="12"/>
        <end position="31"/>
    </location>
</feature>
<keyword evidence="4 11" id="KW-0812">Transmembrane</keyword>
<dbReference type="SFLD" id="SFLDF00027">
    <property type="entry name" value="p-type_atpase"/>
    <property type="match status" value="1"/>
</dbReference>
<feature type="transmembrane region" description="Helical" evidence="11">
    <location>
        <begin position="37"/>
        <end position="58"/>
    </location>
</feature>
<evidence type="ECO:0000256" key="1">
    <source>
        <dbReference type="ARBA" id="ARBA00004141"/>
    </source>
</evidence>
<dbReference type="EMBL" id="JAFBDT010000013">
    <property type="protein sequence ID" value="MBM7562141.1"/>
    <property type="molecule type" value="Genomic_DNA"/>
</dbReference>
<dbReference type="Gene3D" id="3.40.1110.10">
    <property type="entry name" value="Calcium-transporting ATPase, cytoplasmic domain N"/>
    <property type="match status" value="1"/>
</dbReference>
<dbReference type="Gene3D" id="3.40.50.1000">
    <property type="entry name" value="HAD superfamily/HAD-like"/>
    <property type="match status" value="1"/>
</dbReference>
<dbReference type="InterPro" id="IPR051014">
    <property type="entry name" value="Cation_Transport_ATPase_IB"/>
</dbReference>
<dbReference type="SFLD" id="SFLDS00003">
    <property type="entry name" value="Haloacid_Dehalogenase"/>
    <property type="match status" value="1"/>
</dbReference>
<dbReference type="InterPro" id="IPR023214">
    <property type="entry name" value="HAD_sf"/>
</dbReference>
<feature type="transmembrane region" description="Helical" evidence="11">
    <location>
        <begin position="88"/>
        <end position="106"/>
    </location>
</feature>
<keyword evidence="11" id="KW-0547">Nucleotide-binding</keyword>
<sequence length="619" mass="66880">MNMQKFILGRKNHITIVSAILIIIAFVSKLGFENEQIAIWALVIASILGVSPIAIQAYQALKVKVVSIDVLVTIAVIGAFIVRNYEESAIVTFLFLFGAYLEQRTLNKTRSAIKELTQMAPESALKQVENGEFEEVEIDEVDVGDILLVKTGAKIPVDGTVLTGEGHINEASITGEAVPVSKKKDSGVYAGTILENGTIQITADRVGEDTTFGKIIELVEEAQDSKSEAERFIDRFSKYYTPAVLVLSFIVWIFSRDIELAITILVLGCPGALVIGVPVSNVAGIGNGARHGVLLKGSEVISDFSRLDTMVFDKTGTLTIGNPKVADKEIYADNVYEVLGYLASVEKESDHPLAKAVVEYIGDIKSYTVEKTDVVKGGGIVAHVEGHKVAVGNVALMEQENILLSEKARADIARFEKNGNSLVLTSVDGELKALMGIRDQIRPGVKDDLKKLKKLGVKNLVVLSGDNQGTVDLVARELGLTEAHGHMLPEDKATYIKELQEKGQIVAFVGDGVNDSPSLALAQIGIAMGNGTDVAIETSDVVLMNSDFSRLPHALGLTKATANNMLQNIIIAVGVVLVLLASVFFSEWMNMSIGMLVHEVSILVVILNGMRLLRYKLRK</sequence>
<keyword evidence="6" id="KW-1278">Translocase</keyword>
<evidence type="ECO:0000256" key="6">
    <source>
        <dbReference type="ARBA" id="ARBA00022967"/>
    </source>
</evidence>
<dbReference type="NCBIfam" id="TIGR01525">
    <property type="entry name" value="ATPase-IB_hvy"/>
    <property type="match status" value="1"/>
</dbReference>
<feature type="transmembrane region" description="Helical" evidence="11">
    <location>
        <begin position="591"/>
        <end position="613"/>
    </location>
</feature>
<dbReference type="EC" id="7.2.2.21" evidence="9"/>
<evidence type="ECO:0000256" key="9">
    <source>
        <dbReference type="ARBA" id="ARBA00039103"/>
    </source>
</evidence>
<dbReference type="InterPro" id="IPR018303">
    <property type="entry name" value="ATPase_P-typ_P_site"/>
</dbReference>
<dbReference type="SUPFAM" id="SSF81665">
    <property type="entry name" value="Calcium ATPase, transmembrane domain M"/>
    <property type="match status" value="1"/>
</dbReference>
<keyword evidence="8 11" id="KW-0472">Membrane</keyword>
<dbReference type="PROSITE" id="PS00154">
    <property type="entry name" value="ATPASE_E1_E2"/>
    <property type="match status" value="1"/>
</dbReference>
<name>A0ABS2MRX0_9FIRM</name>
<feature type="domain" description="P-type ATPase A" evidence="12">
    <location>
        <begin position="119"/>
        <end position="220"/>
    </location>
</feature>
<reference evidence="13 14" key="1">
    <citation type="submission" date="2021-01" db="EMBL/GenBank/DDBJ databases">
        <title>Genomic Encyclopedia of Type Strains, Phase IV (KMG-IV): sequencing the most valuable type-strain genomes for metagenomic binning, comparative biology and taxonomic classification.</title>
        <authorList>
            <person name="Goeker M."/>
        </authorList>
    </citation>
    <scope>NUCLEOTIDE SEQUENCE [LARGE SCALE GENOMIC DNA]</scope>
    <source>
        <strain evidence="13 14">DSM 24436</strain>
    </source>
</reference>
<dbReference type="Gene3D" id="2.70.150.10">
    <property type="entry name" value="Calcium-transporting ATPase, cytoplasmic transduction domain A"/>
    <property type="match status" value="1"/>
</dbReference>
<dbReference type="Pfam" id="PF00122">
    <property type="entry name" value="E1-E2_ATPase"/>
    <property type="match status" value="1"/>
</dbReference>
<dbReference type="InterPro" id="IPR059000">
    <property type="entry name" value="ATPase_P-type_domA"/>
</dbReference>
<dbReference type="NCBIfam" id="TIGR01494">
    <property type="entry name" value="ATPase_P-type"/>
    <property type="match status" value="1"/>
</dbReference>
<keyword evidence="14" id="KW-1185">Reference proteome</keyword>
<dbReference type="PRINTS" id="PR00943">
    <property type="entry name" value="CUATPASE"/>
</dbReference>
<evidence type="ECO:0000256" key="10">
    <source>
        <dbReference type="ARBA" id="ARBA00049338"/>
    </source>
</evidence>
<dbReference type="SFLD" id="SFLDG00002">
    <property type="entry name" value="C1.7:_P-type_atpase_like"/>
    <property type="match status" value="1"/>
</dbReference>
<keyword evidence="11" id="KW-0067">ATP-binding</keyword>
<dbReference type="SUPFAM" id="SSF56784">
    <property type="entry name" value="HAD-like"/>
    <property type="match status" value="1"/>
</dbReference>
<dbReference type="Pfam" id="PF00702">
    <property type="entry name" value="Hydrolase"/>
    <property type="match status" value="1"/>
</dbReference>
<dbReference type="InterPro" id="IPR023299">
    <property type="entry name" value="ATPase_P-typ_cyto_dom_N"/>
</dbReference>
<dbReference type="CDD" id="cd02079">
    <property type="entry name" value="P-type_ATPase_HM"/>
    <property type="match status" value="1"/>
</dbReference>
<evidence type="ECO:0000256" key="2">
    <source>
        <dbReference type="ARBA" id="ARBA00006024"/>
    </source>
</evidence>
<evidence type="ECO:0000256" key="4">
    <source>
        <dbReference type="ARBA" id="ARBA00022692"/>
    </source>
</evidence>
<dbReference type="InterPro" id="IPR001757">
    <property type="entry name" value="P_typ_ATPase"/>
</dbReference>
<comment type="similarity">
    <text evidence="2 11">Belongs to the cation transport ATPase (P-type) (TC 3.A.3) family. Type IB subfamily.</text>
</comment>
<dbReference type="InterPro" id="IPR023298">
    <property type="entry name" value="ATPase_P-typ_TM_dom_sf"/>
</dbReference>
<evidence type="ECO:0000313" key="14">
    <source>
        <dbReference type="Proteomes" id="UP000767854"/>
    </source>
</evidence>
<comment type="subcellular location">
    <subcellularLocation>
        <location evidence="11">Cell membrane</location>
    </subcellularLocation>
    <subcellularLocation>
        <location evidence="1">Membrane</location>
        <topology evidence="1">Multi-pass membrane protein</topology>
    </subcellularLocation>
</comment>
<dbReference type="PROSITE" id="PS01229">
    <property type="entry name" value="COF_2"/>
    <property type="match status" value="1"/>
</dbReference>
<feature type="transmembrane region" description="Helical" evidence="11">
    <location>
        <begin position="236"/>
        <end position="254"/>
    </location>
</feature>
<feature type="transmembrane region" description="Helical" evidence="11">
    <location>
        <begin position="565"/>
        <end position="585"/>
    </location>
</feature>
<evidence type="ECO:0000259" key="12">
    <source>
        <dbReference type="Pfam" id="PF00122"/>
    </source>
</evidence>
<evidence type="ECO:0000313" key="13">
    <source>
        <dbReference type="EMBL" id="MBM7562141.1"/>
    </source>
</evidence>
<organism evidence="13 14">
    <name type="scientific">Fusibacter tunisiensis</name>
    <dbReference type="NCBI Taxonomy" id="1008308"/>
    <lineage>
        <taxon>Bacteria</taxon>
        <taxon>Bacillati</taxon>
        <taxon>Bacillota</taxon>
        <taxon>Clostridia</taxon>
        <taxon>Eubacteriales</taxon>
        <taxon>Eubacteriales Family XII. Incertae Sedis</taxon>
        <taxon>Fusibacter</taxon>
    </lineage>
</organism>
<comment type="caution">
    <text evidence="13">The sequence shown here is derived from an EMBL/GenBank/DDBJ whole genome shotgun (WGS) entry which is preliminary data.</text>
</comment>
<feature type="transmembrane region" description="Helical" evidence="11">
    <location>
        <begin position="65"/>
        <end position="82"/>
    </location>
</feature>
<keyword evidence="5 11" id="KW-0479">Metal-binding</keyword>
<keyword evidence="7 11" id="KW-1133">Transmembrane helix</keyword>
<protein>
    <recommendedName>
        <fullName evidence="9">Cd(2+)-exporting ATPase</fullName>
        <ecNumber evidence="9">7.2.2.21</ecNumber>
    </recommendedName>
</protein>
<keyword evidence="3" id="KW-0104">Cadmium</keyword>
<dbReference type="PANTHER" id="PTHR48085">
    <property type="entry name" value="CADMIUM/ZINC-TRANSPORTING ATPASE HMA2-RELATED"/>
    <property type="match status" value="1"/>
</dbReference>
<dbReference type="InterPro" id="IPR044492">
    <property type="entry name" value="P_typ_ATPase_HD_dom"/>
</dbReference>
<dbReference type="PANTHER" id="PTHR48085:SF5">
    <property type="entry name" value="CADMIUM_ZINC-TRANSPORTING ATPASE HMA4-RELATED"/>
    <property type="match status" value="1"/>
</dbReference>
<gene>
    <name evidence="13" type="ORF">JOC49_001684</name>
</gene>
<dbReference type="InterPro" id="IPR027256">
    <property type="entry name" value="P-typ_ATPase_IB"/>
</dbReference>
<dbReference type="InterPro" id="IPR008250">
    <property type="entry name" value="ATPase_P-typ_transduc_dom_A_sf"/>
</dbReference>
<evidence type="ECO:0000256" key="7">
    <source>
        <dbReference type="ARBA" id="ARBA00022989"/>
    </source>
</evidence>
<evidence type="ECO:0000256" key="3">
    <source>
        <dbReference type="ARBA" id="ARBA00022539"/>
    </source>
</evidence>
<evidence type="ECO:0000256" key="11">
    <source>
        <dbReference type="RuleBase" id="RU362081"/>
    </source>
</evidence>
<feature type="transmembrane region" description="Helical" evidence="11">
    <location>
        <begin position="260"/>
        <end position="280"/>
    </location>
</feature>
<keyword evidence="11" id="KW-1003">Cell membrane</keyword>
<dbReference type="PRINTS" id="PR00119">
    <property type="entry name" value="CATATPASE"/>
</dbReference>
<dbReference type="Proteomes" id="UP000767854">
    <property type="component" value="Unassembled WGS sequence"/>
</dbReference>
<proteinExistence type="inferred from homology"/>
<dbReference type="InterPro" id="IPR036412">
    <property type="entry name" value="HAD-like_sf"/>
</dbReference>